<dbReference type="GO" id="GO:0004672">
    <property type="term" value="F:protein kinase activity"/>
    <property type="evidence" value="ECO:0007669"/>
    <property type="project" value="InterPro"/>
</dbReference>
<dbReference type="SUPFAM" id="SSF81301">
    <property type="entry name" value="Nucleotidyltransferase"/>
    <property type="match status" value="1"/>
</dbReference>
<dbReference type="Proteomes" id="UP000186817">
    <property type="component" value="Unassembled WGS sequence"/>
</dbReference>
<dbReference type="SUPFAM" id="SSF118310">
    <property type="entry name" value="AN1-like Zinc finger"/>
    <property type="match status" value="1"/>
</dbReference>
<feature type="domain" description="AN1-type" evidence="8">
    <location>
        <begin position="37"/>
        <end position="85"/>
    </location>
</feature>
<feature type="region of interest" description="Disordered" evidence="6">
    <location>
        <begin position="783"/>
        <end position="820"/>
    </location>
</feature>
<dbReference type="InterPro" id="IPR000058">
    <property type="entry name" value="Znf_AN1"/>
</dbReference>
<feature type="region of interest" description="Disordered" evidence="6">
    <location>
        <begin position="274"/>
        <end position="295"/>
    </location>
</feature>
<proteinExistence type="predicted"/>
<dbReference type="OrthoDB" id="431929at2759"/>
<feature type="region of interest" description="Disordered" evidence="6">
    <location>
        <begin position="1306"/>
        <end position="1398"/>
    </location>
</feature>
<feature type="compositionally biased region" description="Low complexity" evidence="6">
    <location>
        <begin position="351"/>
        <end position="363"/>
    </location>
</feature>
<organism evidence="9 10">
    <name type="scientific">Symbiodinium microadriaticum</name>
    <name type="common">Dinoflagellate</name>
    <name type="synonym">Zooxanthella microadriatica</name>
    <dbReference type="NCBI Taxonomy" id="2951"/>
    <lineage>
        <taxon>Eukaryota</taxon>
        <taxon>Sar</taxon>
        <taxon>Alveolata</taxon>
        <taxon>Dinophyceae</taxon>
        <taxon>Suessiales</taxon>
        <taxon>Symbiodiniaceae</taxon>
        <taxon>Symbiodinium</taxon>
    </lineage>
</organism>
<evidence type="ECO:0000313" key="10">
    <source>
        <dbReference type="Proteomes" id="UP000186817"/>
    </source>
</evidence>
<dbReference type="Pfam" id="PF22600">
    <property type="entry name" value="MTPAP-like_central"/>
    <property type="match status" value="1"/>
</dbReference>
<keyword evidence="1" id="KW-0479">Metal-binding</keyword>
<reference evidence="9 10" key="1">
    <citation type="submission" date="2016-02" db="EMBL/GenBank/DDBJ databases">
        <title>Genome analysis of coral dinoflagellate symbionts highlights evolutionary adaptations to a symbiotic lifestyle.</title>
        <authorList>
            <person name="Aranda M."/>
            <person name="Li Y."/>
            <person name="Liew Y.J."/>
            <person name="Baumgarten S."/>
            <person name="Simakov O."/>
            <person name="Wilson M."/>
            <person name="Piel J."/>
            <person name="Ashoor H."/>
            <person name="Bougouffa S."/>
            <person name="Bajic V.B."/>
            <person name="Ryu T."/>
            <person name="Ravasi T."/>
            <person name="Bayer T."/>
            <person name="Micklem G."/>
            <person name="Kim H."/>
            <person name="Bhak J."/>
            <person name="Lajeunesse T.C."/>
            <person name="Voolstra C.R."/>
        </authorList>
    </citation>
    <scope>NUCLEOTIDE SEQUENCE [LARGE SCALE GENOMIC DNA]</scope>
    <source>
        <strain evidence="9 10">CCMP2467</strain>
    </source>
</reference>
<dbReference type="Gene3D" id="4.10.1110.10">
    <property type="entry name" value="AN1-like Zinc finger"/>
    <property type="match status" value="1"/>
</dbReference>
<dbReference type="InterPro" id="IPR057357">
    <property type="entry name" value="Znf-C2H2_ZFAND2A/B"/>
</dbReference>
<dbReference type="InterPro" id="IPR043519">
    <property type="entry name" value="NT_sf"/>
</dbReference>
<feature type="region of interest" description="Disordered" evidence="6">
    <location>
        <begin position="685"/>
        <end position="706"/>
    </location>
</feature>
<dbReference type="SUPFAM" id="SSF56112">
    <property type="entry name" value="Protein kinase-like (PK-like)"/>
    <property type="match status" value="1"/>
</dbReference>
<dbReference type="Gene3D" id="1.10.510.10">
    <property type="entry name" value="Transferase(Phosphotransferase) domain 1"/>
    <property type="match status" value="2"/>
</dbReference>
<dbReference type="GO" id="GO:0016779">
    <property type="term" value="F:nucleotidyltransferase activity"/>
    <property type="evidence" value="ECO:0007669"/>
    <property type="project" value="TreeGrafter"/>
</dbReference>
<dbReference type="InterPro" id="IPR008266">
    <property type="entry name" value="Tyr_kinase_AS"/>
</dbReference>
<evidence type="ECO:0000313" key="9">
    <source>
        <dbReference type="EMBL" id="OLP94480.1"/>
    </source>
</evidence>
<name>A0A1Q9DH92_SYMMI</name>
<dbReference type="GO" id="GO:0031123">
    <property type="term" value="P:RNA 3'-end processing"/>
    <property type="evidence" value="ECO:0007669"/>
    <property type="project" value="TreeGrafter"/>
</dbReference>
<dbReference type="InterPro" id="IPR011009">
    <property type="entry name" value="Kinase-like_dom_sf"/>
</dbReference>
<feature type="region of interest" description="Disordered" evidence="6">
    <location>
        <begin position="610"/>
        <end position="633"/>
    </location>
</feature>
<evidence type="ECO:0000256" key="3">
    <source>
        <dbReference type="ARBA" id="ARBA00022771"/>
    </source>
</evidence>
<dbReference type="InterPro" id="IPR054708">
    <property type="entry name" value="MTPAP-like_central"/>
</dbReference>
<evidence type="ECO:0000256" key="6">
    <source>
        <dbReference type="SAM" id="MobiDB-lite"/>
    </source>
</evidence>
<accession>A0A1Q9DH92</accession>
<evidence type="ECO:0000259" key="7">
    <source>
        <dbReference type="PROSITE" id="PS50011"/>
    </source>
</evidence>
<keyword evidence="10" id="KW-1185">Reference proteome</keyword>
<feature type="domain" description="Protein kinase" evidence="7">
    <location>
        <begin position="837"/>
        <end position="1181"/>
    </location>
</feature>
<dbReference type="GO" id="GO:0008270">
    <property type="term" value="F:zinc ion binding"/>
    <property type="evidence" value="ECO:0007669"/>
    <property type="project" value="UniProtKB-KW"/>
</dbReference>
<protein>
    <submittedName>
        <fullName evidence="9">Zinc finger AN1 and C2H2 domain-containing stress-associated protein 13</fullName>
    </submittedName>
</protein>
<dbReference type="Pfam" id="PF00069">
    <property type="entry name" value="Pkinase"/>
    <property type="match status" value="1"/>
</dbReference>
<dbReference type="Pfam" id="PF25403">
    <property type="entry name" value="zf-C2H2_ZFAND2"/>
    <property type="match status" value="1"/>
</dbReference>
<keyword evidence="3 5" id="KW-0863">Zinc-finger</keyword>
<feature type="region of interest" description="Disordered" evidence="6">
    <location>
        <begin position="333"/>
        <end position="420"/>
    </location>
</feature>
<dbReference type="InterPro" id="IPR035896">
    <property type="entry name" value="AN1-like_Znf"/>
</dbReference>
<keyword evidence="2" id="KW-0677">Repeat</keyword>
<dbReference type="GO" id="GO:0005524">
    <property type="term" value="F:ATP binding"/>
    <property type="evidence" value="ECO:0007669"/>
    <property type="project" value="InterPro"/>
</dbReference>
<feature type="compositionally biased region" description="Basic and acidic residues" evidence="6">
    <location>
        <begin position="807"/>
        <end position="820"/>
    </location>
</feature>
<dbReference type="SUPFAM" id="SSF81631">
    <property type="entry name" value="PAP/OAS1 substrate-binding domain"/>
    <property type="match status" value="1"/>
</dbReference>
<sequence length="1398" mass="151861">MADPTTDACAAWFNEWPDSNFVYGLSACRNLAMAHFSDCGKHCSHAYCNQQDLLPFECDACGKAYCSQHFSYAAHDCPKGRAATDRRVIVCPLCAASVPLAHGEDENEVWERHATSGNCIPKEAAKPNRQPPPPSTGTANTDLVANAQKRSTDSMRPSRWNRSRRAAFGGFLPSRGPRLCLQQSQGQSVALGTAVKPFPALLFHLERDLRPSADQQDKAQKLASMVRSVCEQLDGETHCYGSCSNGTFMQGSDVDLTWLCDQNKVAKRGLVSQELRAPTDAKPGPGNAASSGLRKAAPAEQMLLELEALVPPPPPNAVQLPPTPSALEHQALIPPTRARRRPSPPKPRPASAPSTPETTTVAAQPESEPFPARPEETSDPEASPEVSESRAQAQDLQPLSLSGLPMPPPPPVVAVSPPEEPRDSISARLVQFRALRLLRAKAERFTFEGVEKLYVIRARVPVLKFFGSDEEVLCDVSVNNHEGLQNSRLVQGLCKMEPLLGPVVRLLKHWARRRQLGDRAKGGFSTYTLVLMAVKVLQESKACKLPAHSVQELVLKVQEDSSPEPLQIWMQAKKDKLCTPKMLEKTFVAFFDYFAQPAWSSGGIVRVAPAAASEQDKEESDCSPQAPPPPPLEVLRVVCPLTQIDVQRSKAQEWQHMAKEISRASQILRNLQLDSQLRLDELFKEPQEPPSAPESPPESTPEPVDVLPGRITEEDAEEGAAADSKESVMQYGAADSFREGTGLNSDATVLACSQHRFPWWLEAMASAAVRVTGKDVVTEQDLCSTDSGTSCSSATSAGASVGAAEPRSTRPYDKVDGRPDAGLDPRCTNLNYFHDFASIDSLISTGRFTKRKDLSDCCRGQGKVELHSMSSEDHDELVVVKKLPAERVNINRGKPGSELAMHQRSISRDSEDPLAEIGVFSLLRQSENAPQYLLEMLSAFQVSEEIWLVLENADGGDLFGVVSSRRMSTGQIMLWAWQLLQAVKFLHLHGISHRDISLENVLLSGGDVRLMDFGQAVQTHLETGELCRYFVPAGKPYYRPPEAYIPNQGTLAVISPASSRAGQVALALTSAQDFLCHVRLLEAAEPGQLCAAEPWGYTAPPIDIFACAVCITIMFLAGPPWRQARPTDKYFQWVQSNGLGALATSWKKAVPSSASELLGQMMQTDPERRLAIEGCLAHAWFGPLRSAPVALRDSTAFGKASPASPRLAGDCYREQEWVCRSLPSLSVAPEVLEACASSVGPEFDVLGDPYRDIQPWSAELHLPTQADAEIAGLLCDAPPPLPLVREDRTEIRKIEAEVGRVLQVASASPGKADCRPADVADDQDMPRSSAMETKLASAMPSLPPLGRSRSEASASPRCLAGSPAQALRALRKTSSGSVGKRAGRSASWGPANQSAPWP</sequence>
<dbReference type="SMART" id="SM00154">
    <property type="entry name" value="ZnF_AN1"/>
    <property type="match status" value="1"/>
</dbReference>
<dbReference type="PANTHER" id="PTHR12271">
    <property type="entry name" value="POLY A POLYMERASE CID PAP -RELATED"/>
    <property type="match status" value="1"/>
</dbReference>
<gene>
    <name evidence="9" type="primary">SAP13</name>
    <name evidence="9" type="ORF">AK812_SmicGene23501</name>
</gene>
<feature type="region of interest" description="Disordered" evidence="6">
    <location>
        <begin position="119"/>
        <end position="143"/>
    </location>
</feature>
<dbReference type="Pfam" id="PF01428">
    <property type="entry name" value="zf-AN1"/>
    <property type="match status" value="1"/>
</dbReference>
<feature type="compositionally biased region" description="Pro residues" evidence="6">
    <location>
        <begin position="688"/>
        <end position="700"/>
    </location>
</feature>
<dbReference type="EMBL" id="LSRX01000540">
    <property type="protein sequence ID" value="OLP94480.1"/>
    <property type="molecule type" value="Genomic_DNA"/>
</dbReference>
<feature type="compositionally biased region" description="Low complexity" evidence="6">
    <location>
        <begin position="784"/>
        <end position="804"/>
    </location>
</feature>
<evidence type="ECO:0000256" key="2">
    <source>
        <dbReference type="ARBA" id="ARBA00022737"/>
    </source>
</evidence>
<evidence type="ECO:0000256" key="5">
    <source>
        <dbReference type="PROSITE-ProRule" id="PRU00449"/>
    </source>
</evidence>
<dbReference type="PROSITE" id="PS50011">
    <property type="entry name" value="PROTEIN_KINASE_DOM"/>
    <property type="match status" value="1"/>
</dbReference>
<dbReference type="InterPro" id="IPR000719">
    <property type="entry name" value="Prot_kinase_dom"/>
</dbReference>
<dbReference type="PROSITE" id="PS00109">
    <property type="entry name" value="PROTEIN_KINASE_TYR"/>
    <property type="match status" value="1"/>
</dbReference>
<dbReference type="Gene3D" id="1.10.1410.10">
    <property type="match status" value="1"/>
</dbReference>
<comment type="caution">
    <text evidence="9">The sequence shown here is derived from an EMBL/GenBank/DDBJ whole genome shotgun (WGS) entry which is preliminary data.</text>
</comment>
<keyword evidence="4" id="KW-0862">Zinc</keyword>
<evidence type="ECO:0000259" key="8">
    <source>
        <dbReference type="PROSITE" id="PS51039"/>
    </source>
</evidence>
<evidence type="ECO:0000256" key="4">
    <source>
        <dbReference type="ARBA" id="ARBA00022833"/>
    </source>
</evidence>
<evidence type="ECO:0000256" key="1">
    <source>
        <dbReference type="ARBA" id="ARBA00022723"/>
    </source>
</evidence>
<dbReference type="PANTHER" id="PTHR12271:SF40">
    <property type="entry name" value="POLY(A) RNA POLYMERASE GLD2"/>
    <property type="match status" value="1"/>
</dbReference>
<dbReference type="PROSITE" id="PS51039">
    <property type="entry name" value="ZF_AN1"/>
    <property type="match status" value="1"/>
</dbReference>